<name>A0A9P9BTX5_9PEZI</name>
<gene>
    <name evidence="1" type="ORF">B0I36DRAFT_361238</name>
</gene>
<dbReference type="OrthoDB" id="5383526at2759"/>
<sequence>MSLTGVSKPIFLSLSSSPFSTARRVSPISLTSTFLIRNMLFKTFAILSYLTAPILTIDILWHPSANCQGQYALGCLDYIHFQCCSVGWNANPGSFRFNGDLANILNIWAFTRAGCPDKDPPDGSFKGDGRREICFITPKYRSAYYDYGGPGRPAGVGKRGPCGRPNALVKADGTKFDLSGLDENQYNEVAIS</sequence>
<dbReference type="Proteomes" id="UP000756346">
    <property type="component" value="Unassembled WGS sequence"/>
</dbReference>
<reference evidence="1" key="1">
    <citation type="journal article" date="2021" name="Nat. Commun.">
        <title>Genetic determinants of endophytism in the Arabidopsis root mycobiome.</title>
        <authorList>
            <person name="Mesny F."/>
            <person name="Miyauchi S."/>
            <person name="Thiergart T."/>
            <person name="Pickel B."/>
            <person name="Atanasova L."/>
            <person name="Karlsson M."/>
            <person name="Huettel B."/>
            <person name="Barry K.W."/>
            <person name="Haridas S."/>
            <person name="Chen C."/>
            <person name="Bauer D."/>
            <person name="Andreopoulos W."/>
            <person name="Pangilinan J."/>
            <person name="LaButti K."/>
            <person name="Riley R."/>
            <person name="Lipzen A."/>
            <person name="Clum A."/>
            <person name="Drula E."/>
            <person name="Henrissat B."/>
            <person name="Kohler A."/>
            <person name="Grigoriev I.V."/>
            <person name="Martin F.M."/>
            <person name="Hacquard S."/>
        </authorList>
    </citation>
    <scope>NUCLEOTIDE SEQUENCE</scope>
    <source>
        <strain evidence="1">MPI-CAGE-CH-0230</strain>
    </source>
</reference>
<evidence type="ECO:0000313" key="1">
    <source>
        <dbReference type="EMBL" id="KAH7035927.1"/>
    </source>
</evidence>
<keyword evidence="2" id="KW-1185">Reference proteome</keyword>
<comment type="caution">
    <text evidence="1">The sequence shown here is derived from an EMBL/GenBank/DDBJ whole genome shotgun (WGS) entry which is preliminary data.</text>
</comment>
<dbReference type="RefSeq" id="XP_046016020.1">
    <property type="nucleotide sequence ID" value="XM_046158453.1"/>
</dbReference>
<accession>A0A9P9BTX5</accession>
<dbReference type="GeneID" id="70187999"/>
<dbReference type="EMBL" id="JAGTJQ010000003">
    <property type="protein sequence ID" value="KAH7035927.1"/>
    <property type="molecule type" value="Genomic_DNA"/>
</dbReference>
<proteinExistence type="predicted"/>
<protein>
    <submittedName>
        <fullName evidence="1">Uncharacterized protein</fullName>
    </submittedName>
</protein>
<organism evidence="1 2">
    <name type="scientific">Microdochium trichocladiopsis</name>
    <dbReference type="NCBI Taxonomy" id="1682393"/>
    <lineage>
        <taxon>Eukaryota</taxon>
        <taxon>Fungi</taxon>
        <taxon>Dikarya</taxon>
        <taxon>Ascomycota</taxon>
        <taxon>Pezizomycotina</taxon>
        <taxon>Sordariomycetes</taxon>
        <taxon>Xylariomycetidae</taxon>
        <taxon>Xylariales</taxon>
        <taxon>Microdochiaceae</taxon>
        <taxon>Microdochium</taxon>
    </lineage>
</organism>
<evidence type="ECO:0000313" key="2">
    <source>
        <dbReference type="Proteomes" id="UP000756346"/>
    </source>
</evidence>
<dbReference type="AlphaFoldDB" id="A0A9P9BTX5"/>